<organism evidence="2 3">
    <name type="scientific">Cucumis melo var. makuwa</name>
    <name type="common">Oriental melon</name>
    <dbReference type="NCBI Taxonomy" id="1194695"/>
    <lineage>
        <taxon>Eukaryota</taxon>
        <taxon>Viridiplantae</taxon>
        <taxon>Streptophyta</taxon>
        <taxon>Embryophyta</taxon>
        <taxon>Tracheophyta</taxon>
        <taxon>Spermatophyta</taxon>
        <taxon>Magnoliopsida</taxon>
        <taxon>eudicotyledons</taxon>
        <taxon>Gunneridae</taxon>
        <taxon>Pentapetalae</taxon>
        <taxon>rosids</taxon>
        <taxon>fabids</taxon>
        <taxon>Cucurbitales</taxon>
        <taxon>Cucurbitaceae</taxon>
        <taxon>Benincaseae</taxon>
        <taxon>Cucumis</taxon>
    </lineage>
</organism>
<dbReference type="AlphaFoldDB" id="A0A5D3CC61"/>
<comment type="caution">
    <text evidence="2">The sequence shown here is derived from an EMBL/GenBank/DDBJ whole genome shotgun (WGS) entry which is preliminary data.</text>
</comment>
<dbReference type="PANTHER" id="PTHR34482:SF36">
    <property type="entry name" value="RETROTRANSPOSON GAG DOMAIN-CONTAINING PROTEIN"/>
    <property type="match status" value="1"/>
</dbReference>
<sequence>MFEGSTNAVDVETWLNLVEKCFKVIGCPEERQVRLTSFLVQKEAENWWKSIEARRDDTYILDWKTFRYIFEENYYPKTYLVKKREKFMKLVQGSMSVAEYERMFTELSKYVSTMVGTEEERCINFEKGLRKEIICTPVTAVATQERNFLS</sequence>
<evidence type="ECO:0000313" key="2">
    <source>
        <dbReference type="EMBL" id="TYK08778.1"/>
    </source>
</evidence>
<dbReference type="InterPro" id="IPR005162">
    <property type="entry name" value="Retrotrans_gag_dom"/>
</dbReference>
<accession>A0A5D3CC61</accession>
<feature type="domain" description="Retrotransposon gag" evidence="1">
    <location>
        <begin position="35"/>
        <end position="130"/>
    </location>
</feature>
<evidence type="ECO:0000313" key="3">
    <source>
        <dbReference type="Proteomes" id="UP000321947"/>
    </source>
</evidence>
<dbReference type="PANTHER" id="PTHR34482">
    <property type="entry name" value="DNA DAMAGE-INDUCIBLE PROTEIN 1-LIKE"/>
    <property type="match status" value="1"/>
</dbReference>
<dbReference type="Proteomes" id="UP000321947">
    <property type="component" value="Unassembled WGS sequence"/>
</dbReference>
<proteinExistence type="predicted"/>
<name>A0A5D3CC61_CUCMM</name>
<reference evidence="2 3" key="1">
    <citation type="submission" date="2019-08" db="EMBL/GenBank/DDBJ databases">
        <title>Draft genome sequences of two oriental melons (Cucumis melo L. var makuwa).</title>
        <authorList>
            <person name="Kwon S.-Y."/>
        </authorList>
    </citation>
    <scope>NUCLEOTIDE SEQUENCE [LARGE SCALE GENOMIC DNA]</scope>
    <source>
        <strain evidence="3">cv. Chang Bougi</strain>
        <tissue evidence="2">Leaf</tissue>
    </source>
</reference>
<gene>
    <name evidence="2" type="ORF">E5676_scaffold1300G00050</name>
</gene>
<dbReference type="Pfam" id="PF03732">
    <property type="entry name" value="Retrotrans_gag"/>
    <property type="match status" value="1"/>
</dbReference>
<dbReference type="EMBL" id="SSTD01012265">
    <property type="protein sequence ID" value="TYK08778.1"/>
    <property type="molecule type" value="Genomic_DNA"/>
</dbReference>
<protein>
    <recommendedName>
        <fullName evidence="1">Retrotransposon gag domain-containing protein</fullName>
    </recommendedName>
</protein>
<evidence type="ECO:0000259" key="1">
    <source>
        <dbReference type="Pfam" id="PF03732"/>
    </source>
</evidence>